<dbReference type="GO" id="GO:0071281">
    <property type="term" value="P:cellular response to iron ion"/>
    <property type="evidence" value="ECO:0007669"/>
    <property type="project" value="TreeGrafter"/>
</dbReference>
<evidence type="ECO:0000313" key="3">
    <source>
        <dbReference type="Proteomes" id="UP000181976"/>
    </source>
</evidence>
<dbReference type="STRING" id="385682.SAMN05444380_11226"/>
<evidence type="ECO:0000256" key="1">
    <source>
        <dbReference type="SAM" id="SignalP"/>
    </source>
</evidence>
<dbReference type="InParanoid" id="A0A1I2AXB5"/>
<gene>
    <name evidence="2" type="ORF">SAMN05444380_11226</name>
</gene>
<proteinExistence type="predicted"/>
<dbReference type="eggNOG" id="COG0614">
    <property type="taxonomic scope" value="Bacteria"/>
</dbReference>
<dbReference type="AlphaFoldDB" id="A0A1I2AXB5"/>
<organism evidence="2 3">
    <name type="scientific">Thermophagus xiamenensis</name>
    <dbReference type="NCBI Taxonomy" id="385682"/>
    <lineage>
        <taxon>Bacteria</taxon>
        <taxon>Pseudomonadati</taxon>
        <taxon>Bacteroidota</taxon>
        <taxon>Bacteroidia</taxon>
        <taxon>Marinilabiliales</taxon>
        <taxon>Marinilabiliaceae</taxon>
        <taxon>Thermophagus</taxon>
    </lineage>
</organism>
<keyword evidence="3" id="KW-1185">Reference proteome</keyword>
<dbReference type="PANTHER" id="PTHR30535">
    <property type="entry name" value="VITAMIN B12-BINDING PROTEIN"/>
    <property type="match status" value="1"/>
</dbReference>
<keyword evidence="1" id="KW-0732">Signal</keyword>
<reference evidence="2 3" key="1">
    <citation type="submission" date="2016-10" db="EMBL/GenBank/DDBJ databases">
        <authorList>
            <person name="de Groot N.N."/>
        </authorList>
    </citation>
    <scope>NUCLEOTIDE SEQUENCE [LARGE SCALE GENOMIC DNA]</scope>
    <source>
        <strain evidence="2 3">DSM 19012</strain>
    </source>
</reference>
<dbReference type="PANTHER" id="PTHR30535:SF34">
    <property type="entry name" value="MOLYBDATE-BINDING PROTEIN MOLA"/>
    <property type="match status" value="1"/>
</dbReference>
<feature type="signal peptide" evidence="1">
    <location>
        <begin position="1"/>
        <end position="20"/>
    </location>
</feature>
<dbReference type="SUPFAM" id="SSF53807">
    <property type="entry name" value="Helical backbone' metal receptor"/>
    <property type="match status" value="1"/>
</dbReference>
<accession>A0A1I2AXB5</accession>
<dbReference type="EMBL" id="FONA01000012">
    <property type="protein sequence ID" value="SFE48466.1"/>
    <property type="molecule type" value="Genomic_DNA"/>
</dbReference>
<name>A0A1I2AXB5_9BACT</name>
<evidence type="ECO:0000313" key="2">
    <source>
        <dbReference type="EMBL" id="SFE48466.1"/>
    </source>
</evidence>
<dbReference type="PROSITE" id="PS51257">
    <property type="entry name" value="PROKAR_LIPOPROTEIN"/>
    <property type="match status" value="1"/>
</dbReference>
<feature type="chain" id="PRO_5010187525" evidence="1">
    <location>
        <begin position="21"/>
        <end position="383"/>
    </location>
</feature>
<dbReference type="Proteomes" id="UP000181976">
    <property type="component" value="Unassembled WGS sequence"/>
</dbReference>
<protein>
    <submittedName>
        <fullName evidence="2">Iron complex transport system substrate-binding protein</fullName>
    </submittedName>
</protein>
<sequence>MVFKNLLMSGLLTLMFLSSCQSPNTEDPVLKLFADFQPDSVFQPTYAKGFSIYYYDSLKLIYIADPWDETAPGKYILAGSGPCPKQFKSPDLDYLRYPVKNWSAFSSTQIEFANKIGVLNTLGSVAEPQYISNQYVHERLRKGKIKNIGMAYSPDIEVLLSSSPQFVFVAPFKDNKYTPLLDAGFLLIYDSSYLESSPLGRAEWLIFFSAFFDKEKVAIREFKNIERQYNSIAVKANAVNFKPDILTGHIYNDVWYMPAGDSYMAQLFEDAGADYRYKNRAGTGSIGLDFETVFNDFHSSDIWVLIVNHQGTFNKSDLLQMDERYAGFEAFKKDRILVSNSNYSGFFEKGIVEPDVILKDLAFYLHPNLFPDYEPVYFQWLKE</sequence>
<dbReference type="InterPro" id="IPR050902">
    <property type="entry name" value="ABC_Transporter_SBP"/>
</dbReference>
<dbReference type="Gene3D" id="3.40.50.1980">
    <property type="entry name" value="Nitrogenase molybdenum iron protein domain"/>
    <property type="match status" value="1"/>
</dbReference>
<dbReference type="OrthoDB" id="9812528at2"/>